<keyword evidence="8" id="KW-1185">Reference proteome</keyword>
<dbReference type="EMBL" id="CP021659">
    <property type="protein sequence ID" value="AWK13343.1"/>
    <property type="molecule type" value="Genomic_DNA"/>
</dbReference>
<dbReference type="KEGG" id="fsm:CCS41_00695"/>
<dbReference type="InterPro" id="IPR030191">
    <property type="entry name" value="CodB"/>
</dbReference>
<name>A0A2U8I2L3_9GAMM</name>
<feature type="transmembrane region" description="Helical" evidence="6">
    <location>
        <begin position="161"/>
        <end position="180"/>
    </location>
</feature>
<feature type="transmembrane region" description="Helical" evidence="6">
    <location>
        <begin position="53"/>
        <end position="76"/>
    </location>
</feature>
<feature type="transmembrane region" description="Helical" evidence="6">
    <location>
        <begin position="28"/>
        <end position="47"/>
    </location>
</feature>
<proteinExistence type="inferred from homology"/>
<protein>
    <submittedName>
        <fullName evidence="7">Cytosine permease</fullName>
    </submittedName>
</protein>
<dbReference type="CDD" id="cd11484">
    <property type="entry name" value="SLC-NCS1sbd_CobB-like"/>
    <property type="match status" value="1"/>
</dbReference>
<keyword evidence="4 6" id="KW-1133">Transmembrane helix</keyword>
<evidence type="ECO:0000313" key="8">
    <source>
        <dbReference type="Proteomes" id="UP000261875"/>
    </source>
</evidence>
<feature type="transmembrane region" description="Helical" evidence="6">
    <location>
        <begin position="200"/>
        <end position="219"/>
    </location>
</feature>
<dbReference type="Gene3D" id="1.10.4160.10">
    <property type="entry name" value="Hydantoin permease"/>
    <property type="match status" value="1"/>
</dbReference>
<feature type="transmembrane region" description="Helical" evidence="6">
    <location>
        <begin position="380"/>
        <end position="398"/>
    </location>
</feature>
<sequence>MNKNNVLGDDYAFSPVPPTARSNLFSMILIRIGMMTALSQFMLGATLGHTMTFSQALLATFLGSLILEFISLGLGVAGAREGLSTSLLARWCGFGRLGSVLIGVVIAVSLVGWFGVQNAVFAEGLNYVFEGQLGFGWSAVISGMTITGLVAFGFRALSWTAKIAVPLFFVVVGWISLILLQRHNITDLITSMPTGTPLTLGAAATMVAGGYVVASLTTADISRYCQNERHVFWMVTASIIVGEFIVNSIAILIAHALKTDDVVSIMTQTAGWIGLLSVILSAVKINDVNLYSSSLAVANTVEGFTGRKWRHTWLTLALGTIGTTLSIMGILDKFTHFLILLGTIFPPIAGVMLVDYYVLRTSRSLLDAARTGQTLPTSTPLIGWPAICACVAGSAVGWNAKFGIASLNSILVACIVYGVIAKIRASSPHTHTKGLK</sequence>
<organism evidence="7 8">
    <name type="scientific">Candidatus Fukatsuia symbiotica</name>
    <dbReference type="NCBI Taxonomy" id="1878942"/>
    <lineage>
        <taxon>Bacteria</taxon>
        <taxon>Pseudomonadati</taxon>
        <taxon>Pseudomonadota</taxon>
        <taxon>Gammaproteobacteria</taxon>
        <taxon>Enterobacterales</taxon>
        <taxon>Yersiniaceae</taxon>
        <taxon>Candidatus Fukatsuia</taxon>
    </lineage>
</organism>
<comment type="similarity">
    <text evidence="2">Belongs to the purine-cytosine permease (2.A.39) family.</text>
</comment>
<feature type="transmembrane region" description="Helical" evidence="6">
    <location>
        <begin position="404"/>
        <end position="423"/>
    </location>
</feature>
<gene>
    <name evidence="7" type="ORF">CCS41_00695</name>
</gene>
<dbReference type="Pfam" id="PF02133">
    <property type="entry name" value="Transp_cyt_pur"/>
    <property type="match status" value="1"/>
</dbReference>
<evidence type="ECO:0000256" key="3">
    <source>
        <dbReference type="ARBA" id="ARBA00022692"/>
    </source>
</evidence>
<feature type="transmembrane region" description="Helical" evidence="6">
    <location>
        <begin position="313"/>
        <end position="331"/>
    </location>
</feature>
<dbReference type="STRING" id="1878942.GCA_900128755_00969"/>
<dbReference type="GO" id="GO:0015209">
    <property type="term" value="F:cytosine transmembrane transporter activity"/>
    <property type="evidence" value="ECO:0007669"/>
    <property type="project" value="InterPro"/>
</dbReference>
<evidence type="ECO:0000256" key="4">
    <source>
        <dbReference type="ARBA" id="ARBA00022989"/>
    </source>
</evidence>
<feature type="transmembrane region" description="Helical" evidence="6">
    <location>
        <begin position="231"/>
        <end position="257"/>
    </location>
</feature>
<comment type="subcellular location">
    <subcellularLocation>
        <location evidence="1">Membrane</location>
        <topology evidence="1">Multi-pass membrane protein</topology>
    </subcellularLocation>
</comment>
<dbReference type="PANTHER" id="PTHR30569:SF0">
    <property type="entry name" value="CYTOSINE PERMEASE"/>
    <property type="match status" value="1"/>
</dbReference>
<feature type="transmembrane region" description="Helical" evidence="6">
    <location>
        <begin position="263"/>
        <end position="283"/>
    </location>
</feature>
<dbReference type="AlphaFoldDB" id="A0A2U8I2L3"/>
<dbReference type="Proteomes" id="UP000261875">
    <property type="component" value="Chromosome"/>
</dbReference>
<evidence type="ECO:0000313" key="7">
    <source>
        <dbReference type="EMBL" id="AWK13343.1"/>
    </source>
</evidence>
<evidence type="ECO:0000256" key="5">
    <source>
        <dbReference type="ARBA" id="ARBA00023136"/>
    </source>
</evidence>
<feature type="transmembrane region" description="Helical" evidence="6">
    <location>
        <begin position="135"/>
        <end position="154"/>
    </location>
</feature>
<evidence type="ECO:0000256" key="6">
    <source>
        <dbReference type="SAM" id="Phobius"/>
    </source>
</evidence>
<evidence type="ECO:0000256" key="2">
    <source>
        <dbReference type="ARBA" id="ARBA00008974"/>
    </source>
</evidence>
<keyword evidence="5 6" id="KW-0472">Membrane</keyword>
<dbReference type="PANTHER" id="PTHR30569">
    <property type="entry name" value="CYTOSINE TRANSPORTER CODB"/>
    <property type="match status" value="1"/>
</dbReference>
<keyword evidence="3 6" id="KW-0812">Transmembrane</keyword>
<dbReference type="GO" id="GO:0005886">
    <property type="term" value="C:plasma membrane"/>
    <property type="evidence" value="ECO:0007669"/>
    <property type="project" value="TreeGrafter"/>
</dbReference>
<feature type="transmembrane region" description="Helical" evidence="6">
    <location>
        <begin position="97"/>
        <end position="115"/>
    </location>
</feature>
<accession>A0A2U8I2L3</accession>
<dbReference type="OrthoDB" id="9780088at2"/>
<dbReference type="InterPro" id="IPR001248">
    <property type="entry name" value="Pur-cyt_permease"/>
</dbReference>
<evidence type="ECO:0000256" key="1">
    <source>
        <dbReference type="ARBA" id="ARBA00004141"/>
    </source>
</evidence>
<reference evidence="7 8" key="1">
    <citation type="submission" date="2017-05" db="EMBL/GenBank/DDBJ databases">
        <title>Genome sequence of Candidatus Fukatsuia symbiotica and Candidatus Hamiltonella defensa from Acyrthosiphon pisum strain 5D.</title>
        <authorList>
            <person name="Patel V.A."/>
            <person name="Chevignon G."/>
            <person name="Russell J.A."/>
            <person name="Oliver K.M."/>
        </authorList>
    </citation>
    <scope>NUCLEOTIDE SEQUENCE [LARGE SCALE GENOMIC DNA]</scope>
    <source>
        <strain evidence="7 8">5D</strain>
    </source>
</reference>
<dbReference type="RefSeq" id="WP_119797022.1">
    <property type="nucleotide sequence ID" value="NZ_CP021659.1"/>
</dbReference>
<feature type="transmembrane region" description="Helical" evidence="6">
    <location>
        <begin position="337"/>
        <end position="359"/>
    </location>
</feature>